<dbReference type="AlphaFoldDB" id="X6NHB3"/>
<comment type="caution">
    <text evidence="1">The sequence shown here is derived from an EMBL/GenBank/DDBJ whole genome shotgun (WGS) entry which is preliminary data.</text>
</comment>
<evidence type="ECO:0000313" key="2">
    <source>
        <dbReference type="Proteomes" id="UP000023152"/>
    </source>
</evidence>
<dbReference type="OrthoDB" id="193301at2759"/>
<gene>
    <name evidence="1" type="ORF">RFI_11429</name>
</gene>
<protein>
    <recommendedName>
        <fullName evidence="3">Prolyl 4-hydroxylase alpha subunit Fe(2+) 2OG dioxygenase domain-containing protein</fullName>
    </recommendedName>
</protein>
<dbReference type="Gene3D" id="2.60.120.620">
    <property type="entry name" value="q2cbj1_9rhob like domain"/>
    <property type="match status" value="1"/>
</dbReference>
<sequence>VGIWVLSFQNSYYFDDNQLSVNLNLNNVLKIDIIDIWATVSTHMDMNVPHFHPNSDLSGVVYINIPDSGVGNDNGSGDLYFVDPRTRLVDGNVQLPFGEFNEPLKVKPVIGDILLFPNWLNHWVSPSFPSSNNTSNDTIAERISVAFNVKFDTNTDESLAKRVSPDEIVFLNKNPYFSVHAKSNASFETY</sequence>
<accession>X6NHB3</accession>
<dbReference type="EMBL" id="ASPP01008330">
    <property type="protein sequence ID" value="ETO25710.1"/>
    <property type="molecule type" value="Genomic_DNA"/>
</dbReference>
<feature type="non-terminal residue" evidence="1">
    <location>
        <position position="1"/>
    </location>
</feature>
<reference evidence="1 2" key="1">
    <citation type="journal article" date="2013" name="Curr. Biol.">
        <title>The Genome of the Foraminiferan Reticulomyxa filosa.</title>
        <authorList>
            <person name="Glockner G."/>
            <person name="Hulsmann N."/>
            <person name="Schleicher M."/>
            <person name="Noegel A.A."/>
            <person name="Eichinger L."/>
            <person name="Gallinger C."/>
            <person name="Pawlowski J."/>
            <person name="Sierra R."/>
            <person name="Euteneuer U."/>
            <person name="Pillet L."/>
            <person name="Moustafa A."/>
            <person name="Platzer M."/>
            <person name="Groth M."/>
            <person name="Szafranski K."/>
            <person name="Schliwa M."/>
        </authorList>
    </citation>
    <scope>NUCLEOTIDE SEQUENCE [LARGE SCALE GENOMIC DNA]</scope>
</reference>
<dbReference type="Pfam" id="PF13759">
    <property type="entry name" value="2OG-FeII_Oxy_5"/>
    <property type="match status" value="1"/>
</dbReference>
<keyword evidence="2" id="KW-1185">Reference proteome</keyword>
<name>X6NHB3_RETFI</name>
<dbReference type="InterPro" id="IPR012668">
    <property type="entry name" value="CHP02466"/>
</dbReference>
<dbReference type="Proteomes" id="UP000023152">
    <property type="component" value="Unassembled WGS sequence"/>
</dbReference>
<evidence type="ECO:0000313" key="1">
    <source>
        <dbReference type="EMBL" id="ETO25710.1"/>
    </source>
</evidence>
<proteinExistence type="predicted"/>
<evidence type="ECO:0008006" key="3">
    <source>
        <dbReference type="Google" id="ProtNLM"/>
    </source>
</evidence>
<organism evidence="1 2">
    <name type="scientific">Reticulomyxa filosa</name>
    <dbReference type="NCBI Taxonomy" id="46433"/>
    <lineage>
        <taxon>Eukaryota</taxon>
        <taxon>Sar</taxon>
        <taxon>Rhizaria</taxon>
        <taxon>Retaria</taxon>
        <taxon>Foraminifera</taxon>
        <taxon>Monothalamids</taxon>
        <taxon>Reticulomyxidae</taxon>
        <taxon>Reticulomyxa</taxon>
    </lineage>
</organism>